<dbReference type="AlphaFoldDB" id="A0AAW9RN28"/>
<name>A0AAW9RN28_9HYPH</name>
<accession>A0AAW9RN28</accession>
<dbReference type="RefSeq" id="WP_340329339.1">
    <property type="nucleotide sequence ID" value="NZ_JAZHOF010000003.1"/>
</dbReference>
<keyword evidence="2" id="KW-1185">Reference proteome</keyword>
<gene>
    <name evidence="1" type="ORF">V3328_09180</name>
</gene>
<comment type="caution">
    <text evidence="1">The sequence shown here is derived from an EMBL/GenBank/DDBJ whole genome shotgun (WGS) entry which is preliminary data.</text>
</comment>
<proteinExistence type="predicted"/>
<organism evidence="1 2">
    <name type="scientific">Microbaculum marinum</name>
    <dbReference type="NCBI Taxonomy" id="1764581"/>
    <lineage>
        <taxon>Bacteria</taxon>
        <taxon>Pseudomonadati</taxon>
        <taxon>Pseudomonadota</taxon>
        <taxon>Alphaproteobacteria</taxon>
        <taxon>Hyphomicrobiales</taxon>
        <taxon>Tepidamorphaceae</taxon>
        <taxon>Microbaculum</taxon>
    </lineage>
</organism>
<dbReference type="EMBL" id="JAZHOF010000003">
    <property type="protein sequence ID" value="MEJ8571642.1"/>
    <property type="molecule type" value="Genomic_DNA"/>
</dbReference>
<dbReference type="Proteomes" id="UP001378188">
    <property type="component" value="Unassembled WGS sequence"/>
</dbReference>
<protein>
    <submittedName>
        <fullName evidence="1">Uncharacterized protein</fullName>
    </submittedName>
</protein>
<sequence>MRICVCITGQVRGNLDNLRRLVASLTAHDVTYIVQVWDRRGTALPKNIVRRRTSMADEIGLLAGPHAVASGAIEDIYAFLEDRHAQSGADDRVSLADFAFLPADRSHVDIRTQAELNASLPPLPVAVEDSDNNIRMWYLVDQADQQRRQLEDDGGKAFDIVIRMRPDTLFARNLDTVLERIADDVANGIVFVDGLAQEMYAGKRVTMVGDQVFVARPDIMDICTSYYRQSRLPRYQAMEPCDAHYCLWLFLHGEKNLDIRLLPVVGHVTAASCRISSVSLAPHLDLDFAREQLAAFPAGPGSPIGELATLLDLNARVDDAEDRRELEALLDRLAPHPFHADSRFGANWLRARILRKLAMPERAFGLYCSELNDVFDRAGEKVFQDILLREGSFTLKEMGKPGAEQVRTSLSDDLRFPAACILLSANRADVANAMLLTCLERGEPTERLYEKLIFSFLRLSKWDEALEHARNCANQGIATPAIGRFAAQACDALGLPRKQMPSSDQTPPPLVARA</sequence>
<evidence type="ECO:0000313" key="1">
    <source>
        <dbReference type="EMBL" id="MEJ8571642.1"/>
    </source>
</evidence>
<reference evidence="1 2" key="1">
    <citation type="submission" date="2024-02" db="EMBL/GenBank/DDBJ databases">
        <title>Genome analysis and characterization of Microbaculum marinisediminis sp. nov., isolated from marine sediment.</title>
        <authorList>
            <person name="Du Z.-J."/>
            <person name="Ye Y.-Q."/>
            <person name="Zhang Z.-R."/>
            <person name="Yuan S.-M."/>
            <person name="Zhang X.-Y."/>
        </authorList>
    </citation>
    <scope>NUCLEOTIDE SEQUENCE [LARGE SCALE GENOMIC DNA]</scope>
    <source>
        <strain evidence="1 2">SDUM1044001</strain>
    </source>
</reference>
<evidence type="ECO:0000313" key="2">
    <source>
        <dbReference type="Proteomes" id="UP001378188"/>
    </source>
</evidence>